<name>A0ABD0Y175_9HEMI</name>
<dbReference type="InterPro" id="IPR019473">
    <property type="entry name" value="TFIID_su8_C"/>
</dbReference>
<gene>
    <name evidence="8" type="ORF">AAG570_004553</name>
</gene>
<keyword evidence="9" id="KW-1185">Reference proteome</keyword>
<dbReference type="AlphaFoldDB" id="A0ABD0Y175"/>
<dbReference type="EMBL" id="JBFDAA010000016">
    <property type="protein sequence ID" value="KAL1117226.1"/>
    <property type="molecule type" value="Genomic_DNA"/>
</dbReference>
<dbReference type="GO" id="GO:0005634">
    <property type="term" value="C:nucleus"/>
    <property type="evidence" value="ECO:0007669"/>
    <property type="project" value="UniProtKB-SubCell"/>
</dbReference>
<dbReference type="PANTHER" id="PTHR46469:SF1">
    <property type="entry name" value="TRANSCRIPTION INITIATION FACTOR TFIID SUBUNIT 8"/>
    <property type="match status" value="1"/>
</dbReference>
<dbReference type="InterPro" id="IPR009072">
    <property type="entry name" value="Histone-fold"/>
</dbReference>
<comment type="similarity">
    <text evidence="2">Belongs to the TAF8 family.</text>
</comment>
<dbReference type="Pfam" id="PF10406">
    <property type="entry name" value="TAF8_C"/>
    <property type="match status" value="1"/>
</dbReference>
<evidence type="ECO:0000259" key="7">
    <source>
        <dbReference type="SMART" id="SM00576"/>
    </source>
</evidence>
<dbReference type="InterPro" id="IPR006565">
    <property type="entry name" value="BTP"/>
</dbReference>
<dbReference type="Gene3D" id="1.10.20.10">
    <property type="entry name" value="Histone, subunit A"/>
    <property type="match status" value="1"/>
</dbReference>
<comment type="caution">
    <text evidence="8">The sequence shown here is derived from an EMBL/GenBank/DDBJ whole genome shotgun (WGS) entry which is preliminary data.</text>
</comment>
<evidence type="ECO:0000256" key="3">
    <source>
        <dbReference type="ARBA" id="ARBA00017307"/>
    </source>
</evidence>
<evidence type="ECO:0000256" key="4">
    <source>
        <dbReference type="ARBA" id="ARBA00023015"/>
    </source>
</evidence>
<keyword evidence="6" id="KW-0539">Nucleus</keyword>
<evidence type="ECO:0000313" key="9">
    <source>
        <dbReference type="Proteomes" id="UP001558652"/>
    </source>
</evidence>
<evidence type="ECO:0000313" key="8">
    <source>
        <dbReference type="EMBL" id="KAL1117226.1"/>
    </source>
</evidence>
<dbReference type="Pfam" id="PF07524">
    <property type="entry name" value="Bromo_TP"/>
    <property type="match status" value="1"/>
</dbReference>
<evidence type="ECO:0000256" key="6">
    <source>
        <dbReference type="ARBA" id="ARBA00023242"/>
    </source>
</evidence>
<keyword evidence="4" id="KW-0805">Transcription regulation</keyword>
<dbReference type="SMART" id="SM00576">
    <property type="entry name" value="BTP"/>
    <property type="match status" value="1"/>
</dbReference>
<sequence length="265" mass="29400">MHRKALSMAVSSLLIEVGFDSAEHVALETLTEILQSFIAETGSSARSYCELAGRTEPLFADVILALVNGGFNVSGIEEHARRPNKNVIPAPLASAQPKQLSILQAGTKRPHPSHIPAHLPVFPDPHAYIRTPTHKQPVTEYEAIREKSAQQKRDIERALNKFEAKTSETDSLFLSQDSIFPLIAAKPQFPPYLVALLPKDQVFDFEYDDAFRSPHRKKAGKEVAGEEEEEAVRSDADLIDNPYLRPVKLPPPKIKLKDLLPQATS</sequence>
<dbReference type="CDD" id="cd08049">
    <property type="entry name" value="TAF8"/>
    <property type="match status" value="1"/>
</dbReference>
<evidence type="ECO:0000256" key="5">
    <source>
        <dbReference type="ARBA" id="ARBA00023163"/>
    </source>
</evidence>
<dbReference type="Proteomes" id="UP001558652">
    <property type="component" value="Unassembled WGS sequence"/>
</dbReference>
<proteinExistence type="inferred from homology"/>
<dbReference type="CDD" id="cd22918">
    <property type="entry name" value="HFD_TAF8"/>
    <property type="match status" value="1"/>
</dbReference>
<protein>
    <recommendedName>
        <fullName evidence="3">Transcription initiation factor TFIID subunit 8</fullName>
    </recommendedName>
</protein>
<evidence type="ECO:0000256" key="1">
    <source>
        <dbReference type="ARBA" id="ARBA00004123"/>
    </source>
</evidence>
<dbReference type="InterPro" id="IPR037818">
    <property type="entry name" value="TAF8"/>
</dbReference>
<accession>A0ABD0Y175</accession>
<feature type="domain" description="Bromodomain associated" evidence="7">
    <location>
        <begin position="3"/>
        <end position="75"/>
    </location>
</feature>
<dbReference type="PANTHER" id="PTHR46469">
    <property type="entry name" value="TRANSCRIPTION INITIATION FACTOR TFIID SUBUNIT 8"/>
    <property type="match status" value="1"/>
</dbReference>
<reference evidence="8 9" key="1">
    <citation type="submission" date="2024-07" db="EMBL/GenBank/DDBJ databases">
        <title>Chromosome-level genome assembly of the water stick insect Ranatra chinensis (Heteroptera: Nepidae).</title>
        <authorList>
            <person name="Liu X."/>
        </authorList>
    </citation>
    <scope>NUCLEOTIDE SEQUENCE [LARGE SCALE GENOMIC DNA]</scope>
    <source>
        <strain evidence="8">Cailab_2021Rc</strain>
        <tissue evidence="8">Muscle</tissue>
    </source>
</reference>
<comment type="subcellular location">
    <subcellularLocation>
        <location evidence="1">Nucleus</location>
    </subcellularLocation>
</comment>
<organism evidence="8 9">
    <name type="scientific">Ranatra chinensis</name>
    <dbReference type="NCBI Taxonomy" id="642074"/>
    <lineage>
        <taxon>Eukaryota</taxon>
        <taxon>Metazoa</taxon>
        <taxon>Ecdysozoa</taxon>
        <taxon>Arthropoda</taxon>
        <taxon>Hexapoda</taxon>
        <taxon>Insecta</taxon>
        <taxon>Pterygota</taxon>
        <taxon>Neoptera</taxon>
        <taxon>Paraneoptera</taxon>
        <taxon>Hemiptera</taxon>
        <taxon>Heteroptera</taxon>
        <taxon>Panheteroptera</taxon>
        <taxon>Nepomorpha</taxon>
        <taxon>Nepidae</taxon>
        <taxon>Ranatrinae</taxon>
        <taxon>Ranatra</taxon>
    </lineage>
</organism>
<keyword evidence="5" id="KW-0804">Transcription</keyword>
<evidence type="ECO:0000256" key="2">
    <source>
        <dbReference type="ARBA" id="ARBA00008767"/>
    </source>
</evidence>